<feature type="region of interest" description="Disordered" evidence="1">
    <location>
        <begin position="180"/>
        <end position="208"/>
    </location>
</feature>
<gene>
    <name evidence="2" type="primary">ORF-47</name>
</gene>
<evidence type="ECO:0000313" key="2">
    <source>
        <dbReference type="EMBL" id="QGW49740.1"/>
    </source>
</evidence>
<proteinExistence type="predicted"/>
<accession>A0A6B9CII3</accession>
<dbReference type="EMBL" id="MN689114">
    <property type="protein sequence ID" value="QGW49740.1"/>
    <property type="molecule type" value="Genomic_DNA"/>
</dbReference>
<name>A0A6B9CII3_9ABAC</name>
<evidence type="ECO:0000256" key="1">
    <source>
        <dbReference type="SAM" id="MobiDB-lite"/>
    </source>
</evidence>
<sequence length="208" mass="23145">MLLISIANIRRMWRTSVVTPPTMSSVNETMENILTKKTTNFNISGGTGLLRCVDENDQIVYCSNCGFVAPMSVSYEHFIWLHEKYNCMVNSKGSCAYTISSSSGNETMENILTKKTTNFNISGGTGLLRCVDENDQIVYCSNCGFVAPMSVSYEHFIWLHEKYNCMVNSKGSCAYTISSSSGSSNSKHDDNRPTESNLIKLVDKDSTR</sequence>
<organism evidence="2">
    <name type="scientific">Chrysodeixis includens nucleopolyhedrovirus</name>
    <dbReference type="NCBI Taxonomy" id="1207438"/>
    <lineage>
        <taxon>Viruses</taxon>
        <taxon>Viruses incertae sedis</taxon>
        <taxon>Naldaviricetes</taxon>
        <taxon>Lefavirales</taxon>
        <taxon>Baculoviridae</taxon>
        <taxon>Alphabaculovirus</taxon>
        <taxon>Alphabaculovirus chrincludentis</taxon>
        <taxon>Alphabaculovirus alterchrincludentis</taxon>
    </lineage>
</organism>
<reference evidence="2" key="1">
    <citation type="submission" date="2019-11" db="EMBL/GenBank/DDBJ databases">
        <title>Complete Genome Sequences of Seven New Chrysodeixis includens NPV Isolates from Minas Gerais and Mato Grosso States in Brazil.</title>
        <authorList>
            <person name="Craveiro S.R."/>
            <person name="Monteiro L.L.S."/>
            <person name="Santos L.A.V.M."/>
            <person name="Togawa R.C."/>
            <person name="Inglis P.W."/>
            <person name="Ribeiro Z.M.A."/>
            <person name="Ribeiro B.M."/>
            <person name="Castro M.E.B."/>
        </authorList>
    </citation>
    <scope>NUCLEOTIDE SEQUENCE</scope>
    <source>
        <strain evidence="2">ChinNPV-MT.C</strain>
    </source>
</reference>
<protein>
    <submittedName>
        <fullName evidence="2">Uncharacterized protein</fullName>
    </submittedName>
</protein>